<dbReference type="PANTHER" id="PTHR42760">
    <property type="entry name" value="SHORT-CHAIN DEHYDROGENASES/REDUCTASES FAMILY MEMBER"/>
    <property type="match status" value="1"/>
</dbReference>
<sequence length="249" mass="26082">MGKLDGRVALISGGARGQGAAMARVFTAEGARVVIGDVLDDQGRKVAAELGDAARYVHLDVRDADQWAAAVAAAREAFGRLDALVNNAGVVEIGTVDEMPADAFMRVVEVNQLGVFLGTQAAVPALREAGGGTVVNISSVDGLIGLKYLSAYCASKFAVVGMTRVAAMELGPDGIRVNAVCPGVIRTDMTKDLHEMQVKWLHRTLPLRRFGEADETASVALFLTSDDSSYVTGTEVVVDGGWIAGHLTP</sequence>
<keyword evidence="2" id="KW-0560">Oxidoreductase</keyword>
<dbReference type="PRINTS" id="PR00081">
    <property type="entry name" value="GDHRDH"/>
</dbReference>
<evidence type="ECO:0000256" key="1">
    <source>
        <dbReference type="ARBA" id="ARBA00006484"/>
    </source>
</evidence>
<evidence type="ECO:0000313" key="4">
    <source>
        <dbReference type="Proteomes" id="UP000182375"/>
    </source>
</evidence>
<dbReference type="PRINTS" id="PR00080">
    <property type="entry name" value="SDRFAMILY"/>
</dbReference>
<dbReference type="FunFam" id="3.40.50.720:FF:000084">
    <property type="entry name" value="Short-chain dehydrogenase reductase"/>
    <property type="match status" value="1"/>
</dbReference>
<accession>A0A1H4IA12</accession>
<dbReference type="Proteomes" id="UP000182375">
    <property type="component" value="Unassembled WGS sequence"/>
</dbReference>
<evidence type="ECO:0000256" key="2">
    <source>
        <dbReference type="ARBA" id="ARBA00023002"/>
    </source>
</evidence>
<dbReference type="InterPro" id="IPR036291">
    <property type="entry name" value="NAD(P)-bd_dom_sf"/>
</dbReference>
<dbReference type="PROSITE" id="PS00061">
    <property type="entry name" value="ADH_SHORT"/>
    <property type="match status" value="1"/>
</dbReference>
<dbReference type="Gene3D" id="3.40.50.720">
    <property type="entry name" value="NAD(P)-binding Rossmann-like Domain"/>
    <property type="match status" value="1"/>
</dbReference>
<dbReference type="SUPFAM" id="SSF51735">
    <property type="entry name" value="NAD(P)-binding Rossmann-fold domains"/>
    <property type="match status" value="1"/>
</dbReference>
<dbReference type="PANTHER" id="PTHR42760:SF133">
    <property type="entry name" value="3-OXOACYL-[ACYL-CARRIER-PROTEIN] REDUCTASE"/>
    <property type="match status" value="1"/>
</dbReference>
<dbReference type="InterPro" id="IPR002347">
    <property type="entry name" value="SDR_fam"/>
</dbReference>
<proteinExistence type="inferred from homology"/>
<dbReference type="NCBIfam" id="NF005559">
    <property type="entry name" value="PRK07231.1"/>
    <property type="match status" value="1"/>
</dbReference>
<dbReference type="STRING" id="67331.SAMN04490357_0081"/>
<dbReference type="EMBL" id="FNTD01000003">
    <property type="protein sequence ID" value="SEB30831.1"/>
    <property type="molecule type" value="Genomic_DNA"/>
</dbReference>
<dbReference type="AlphaFoldDB" id="A0A1H4IA12"/>
<protein>
    <submittedName>
        <fullName evidence="3">3alpha(Or 20beta)-hydroxysteroid dehydrogenase</fullName>
    </submittedName>
</protein>
<gene>
    <name evidence="3" type="ORF">SAMN04490357_0081</name>
</gene>
<name>A0A1H4IA12_9ACTN</name>
<dbReference type="Pfam" id="PF13561">
    <property type="entry name" value="adh_short_C2"/>
    <property type="match status" value="1"/>
</dbReference>
<dbReference type="GO" id="GO:0016616">
    <property type="term" value="F:oxidoreductase activity, acting on the CH-OH group of donors, NAD or NADP as acceptor"/>
    <property type="evidence" value="ECO:0007669"/>
    <property type="project" value="TreeGrafter"/>
</dbReference>
<evidence type="ECO:0000313" key="3">
    <source>
        <dbReference type="EMBL" id="SEB30831.1"/>
    </source>
</evidence>
<dbReference type="InterPro" id="IPR020904">
    <property type="entry name" value="Sc_DH/Rdtase_CS"/>
</dbReference>
<organism evidence="3 4">
    <name type="scientific">Streptomyces misionensis</name>
    <dbReference type="NCBI Taxonomy" id="67331"/>
    <lineage>
        <taxon>Bacteria</taxon>
        <taxon>Bacillati</taxon>
        <taxon>Actinomycetota</taxon>
        <taxon>Actinomycetes</taxon>
        <taxon>Kitasatosporales</taxon>
        <taxon>Streptomycetaceae</taxon>
        <taxon>Streptomyces</taxon>
    </lineage>
</organism>
<dbReference type="GeneID" id="95509406"/>
<dbReference type="RefSeq" id="WP_074989966.1">
    <property type="nucleotide sequence ID" value="NZ_FNTD01000003.1"/>
</dbReference>
<comment type="similarity">
    <text evidence="1">Belongs to the short-chain dehydrogenases/reductases (SDR) family.</text>
</comment>
<reference evidence="3 4" key="1">
    <citation type="submission" date="2016-10" db="EMBL/GenBank/DDBJ databases">
        <authorList>
            <person name="de Groot N.N."/>
        </authorList>
    </citation>
    <scope>NUCLEOTIDE SEQUENCE [LARGE SCALE GENOMIC DNA]</scope>
    <source>
        <strain evidence="3 4">DSM 40306</strain>
    </source>
</reference>